<dbReference type="AlphaFoldDB" id="A0A0A9FRA3"/>
<accession>A0A0A9FRA3</accession>
<feature type="region of interest" description="Disordered" evidence="1">
    <location>
        <begin position="1"/>
        <end position="48"/>
    </location>
</feature>
<name>A0A0A9FRA3_ARUDO</name>
<evidence type="ECO:0000256" key="1">
    <source>
        <dbReference type="SAM" id="MobiDB-lite"/>
    </source>
</evidence>
<reference evidence="2" key="2">
    <citation type="journal article" date="2015" name="Data Brief">
        <title>Shoot transcriptome of the giant reed, Arundo donax.</title>
        <authorList>
            <person name="Barrero R.A."/>
            <person name="Guerrero F.D."/>
            <person name="Moolhuijzen P."/>
            <person name="Goolsby J.A."/>
            <person name="Tidwell J."/>
            <person name="Bellgard S.E."/>
            <person name="Bellgard M.I."/>
        </authorList>
    </citation>
    <scope>NUCLEOTIDE SEQUENCE</scope>
    <source>
        <tissue evidence="2">Shoot tissue taken approximately 20 cm above the soil surface</tissue>
    </source>
</reference>
<organism evidence="2">
    <name type="scientific">Arundo donax</name>
    <name type="common">Giant reed</name>
    <name type="synonym">Donax arundinaceus</name>
    <dbReference type="NCBI Taxonomy" id="35708"/>
    <lineage>
        <taxon>Eukaryota</taxon>
        <taxon>Viridiplantae</taxon>
        <taxon>Streptophyta</taxon>
        <taxon>Embryophyta</taxon>
        <taxon>Tracheophyta</taxon>
        <taxon>Spermatophyta</taxon>
        <taxon>Magnoliopsida</taxon>
        <taxon>Liliopsida</taxon>
        <taxon>Poales</taxon>
        <taxon>Poaceae</taxon>
        <taxon>PACMAD clade</taxon>
        <taxon>Arundinoideae</taxon>
        <taxon>Arundineae</taxon>
        <taxon>Arundo</taxon>
    </lineage>
</organism>
<reference evidence="2" key="1">
    <citation type="submission" date="2014-09" db="EMBL/GenBank/DDBJ databases">
        <authorList>
            <person name="Magalhaes I.L.F."/>
            <person name="Oliveira U."/>
            <person name="Santos F.R."/>
            <person name="Vidigal T.H.D.A."/>
            <person name="Brescovit A.D."/>
            <person name="Santos A.J."/>
        </authorList>
    </citation>
    <scope>NUCLEOTIDE SEQUENCE</scope>
    <source>
        <tissue evidence="2">Shoot tissue taken approximately 20 cm above the soil surface</tissue>
    </source>
</reference>
<sequence length="48" mass="5456">MDKVSFEPPQNRRNMSNPGWRGARSGGRRRGSRVAGLRQGLLCHRRPP</sequence>
<proteinExistence type="predicted"/>
<dbReference type="EMBL" id="GBRH01183074">
    <property type="protein sequence ID" value="JAE14822.1"/>
    <property type="molecule type" value="Transcribed_RNA"/>
</dbReference>
<evidence type="ECO:0000313" key="2">
    <source>
        <dbReference type="EMBL" id="JAE14822.1"/>
    </source>
</evidence>
<protein>
    <submittedName>
        <fullName evidence="2">Uncharacterized protein</fullName>
    </submittedName>
</protein>